<accession>A0A1I5I4Q9</accession>
<evidence type="ECO:0000256" key="7">
    <source>
        <dbReference type="PROSITE-ProRule" id="PRU00473"/>
    </source>
</evidence>
<dbReference type="EMBL" id="FOWD01000039">
    <property type="protein sequence ID" value="SFO55628.1"/>
    <property type="molecule type" value="Genomic_DNA"/>
</dbReference>
<dbReference type="GO" id="GO:0005886">
    <property type="term" value="C:plasma membrane"/>
    <property type="evidence" value="ECO:0007669"/>
    <property type="project" value="UniProtKB-SubCell"/>
</dbReference>
<keyword evidence="5" id="KW-1133">Transmembrane helix</keyword>
<dbReference type="Pfam" id="PF00691">
    <property type="entry name" value="OmpA"/>
    <property type="match status" value="1"/>
</dbReference>
<evidence type="ECO:0000256" key="3">
    <source>
        <dbReference type="ARBA" id="ARBA00022475"/>
    </source>
</evidence>
<dbReference type="PANTHER" id="PTHR30329:SF21">
    <property type="entry name" value="LIPOPROTEIN YIAD-RELATED"/>
    <property type="match status" value="1"/>
</dbReference>
<evidence type="ECO:0000313" key="9">
    <source>
        <dbReference type="EMBL" id="SFO55628.1"/>
    </source>
</evidence>
<organism evidence="9 10">
    <name type="scientific">Anaerocolumna aminovalerica</name>
    <dbReference type="NCBI Taxonomy" id="1527"/>
    <lineage>
        <taxon>Bacteria</taxon>
        <taxon>Bacillati</taxon>
        <taxon>Bacillota</taxon>
        <taxon>Clostridia</taxon>
        <taxon>Lachnospirales</taxon>
        <taxon>Lachnospiraceae</taxon>
        <taxon>Anaerocolumna</taxon>
    </lineage>
</organism>
<sequence>MARQKKGEEPSAGAPWLNTFADLMNLLLCFFVVLFAFSSVDAEKYEQVAASFANNFSIFKGGGSAINEGQLISTGIKQMNNLGEYEDTMGEASKETGENLDSDSEINMKLMEEKKEVSQTMYDKLADLSEKYKVNDYMGISIDSSFNYVKLSLSGSILFDSGEAAIKKDALQLFSKVGDILRTFDGYKIELEGHTDNVPIRNSKFESNNWLSSARALNAATYLIEEKGLSPATLSWTGRGEYDPVASNSTEEGRAKNRRVEIKIYNDVGK</sequence>
<keyword evidence="3" id="KW-1003">Cell membrane</keyword>
<evidence type="ECO:0000313" key="10">
    <source>
        <dbReference type="Proteomes" id="UP000198806"/>
    </source>
</evidence>
<evidence type="ECO:0000256" key="1">
    <source>
        <dbReference type="ARBA" id="ARBA00004162"/>
    </source>
</evidence>
<evidence type="ECO:0000256" key="2">
    <source>
        <dbReference type="ARBA" id="ARBA00008914"/>
    </source>
</evidence>
<dbReference type="InterPro" id="IPR025713">
    <property type="entry name" value="MotB-like_N_dom"/>
</dbReference>
<dbReference type="InterPro" id="IPR050330">
    <property type="entry name" value="Bact_OuterMem_StrucFunc"/>
</dbReference>
<protein>
    <submittedName>
        <fullName evidence="9">Chemotaxis protein MotB</fullName>
    </submittedName>
</protein>
<reference evidence="9 10" key="1">
    <citation type="submission" date="2016-10" db="EMBL/GenBank/DDBJ databases">
        <authorList>
            <person name="de Groot N.N."/>
        </authorList>
    </citation>
    <scope>NUCLEOTIDE SEQUENCE [LARGE SCALE GENOMIC DNA]</scope>
    <source>
        <strain evidence="9 10">DSM 1283</strain>
    </source>
</reference>
<name>A0A1I5I4Q9_9FIRM</name>
<dbReference type="Gene3D" id="3.30.1330.60">
    <property type="entry name" value="OmpA-like domain"/>
    <property type="match status" value="1"/>
</dbReference>
<gene>
    <name evidence="9" type="ORF">SAMN04489757_13927</name>
</gene>
<dbReference type="AlphaFoldDB" id="A0A1I5I4Q9"/>
<feature type="domain" description="OmpA-like" evidence="8">
    <location>
        <begin position="146"/>
        <end position="268"/>
    </location>
</feature>
<evidence type="ECO:0000256" key="4">
    <source>
        <dbReference type="ARBA" id="ARBA00022692"/>
    </source>
</evidence>
<proteinExistence type="inferred from homology"/>
<dbReference type="Pfam" id="PF13677">
    <property type="entry name" value="MotB_plug"/>
    <property type="match status" value="1"/>
</dbReference>
<dbReference type="InterPro" id="IPR006665">
    <property type="entry name" value="OmpA-like"/>
</dbReference>
<dbReference type="Proteomes" id="UP000198806">
    <property type="component" value="Unassembled WGS sequence"/>
</dbReference>
<evidence type="ECO:0000259" key="8">
    <source>
        <dbReference type="PROSITE" id="PS51123"/>
    </source>
</evidence>
<comment type="subcellular location">
    <subcellularLocation>
        <location evidence="1">Cell membrane</location>
        <topology evidence="1">Single-pass membrane protein</topology>
    </subcellularLocation>
</comment>
<keyword evidence="10" id="KW-1185">Reference proteome</keyword>
<dbReference type="STRING" id="1527.SAMN04489757_13927"/>
<keyword evidence="4" id="KW-0812">Transmembrane</keyword>
<dbReference type="InterPro" id="IPR036737">
    <property type="entry name" value="OmpA-like_sf"/>
</dbReference>
<dbReference type="SUPFAM" id="SSF103088">
    <property type="entry name" value="OmpA-like"/>
    <property type="match status" value="1"/>
</dbReference>
<evidence type="ECO:0000256" key="5">
    <source>
        <dbReference type="ARBA" id="ARBA00022989"/>
    </source>
</evidence>
<comment type="similarity">
    <text evidence="2">Belongs to the MotB family.</text>
</comment>
<keyword evidence="6 7" id="KW-0472">Membrane</keyword>
<evidence type="ECO:0000256" key="6">
    <source>
        <dbReference type="ARBA" id="ARBA00023136"/>
    </source>
</evidence>
<dbReference type="CDD" id="cd07185">
    <property type="entry name" value="OmpA_C-like"/>
    <property type="match status" value="1"/>
</dbReference>
<dbReference type="PROSITE" id="PS51123">
    <property type="entry name" value="OMPA_2"/>
    <property type="match status" value="1"/>
</dbReference>
<dbReference type="PANTHER" id="PTHR30329">
    <property type="entry name" value="STATOR ELEMENT OF FLAGELLAR MOTOR COMPLEX"/>
    <property type="match status" value="1"/>
</dbReference>